<organism evidence="2 3">
    <name type="scientific">Mammaliicoccus vitulinus</name>
    <dbReference type="NCBI Taxonomy" id="71237"/>
    <lineage>
        <taxon>Bacteria</taxon>
        <taxon>Bacillati</taxon>
        <taxon>Bacillota</taxon>
        <taxon>Bacilli</taxon>
        <taxon>Bacillales</taxon>
        <taxon>Staphylococcaceae</taxon>
        <taxon>Mammaliicoccus</taxon>
    </lineage>
</organism>
<accession>A0ABX7HIP5</accession>
<dbReference type="EMBL" id="CP069486">
    <property type="protein sequence ID" value="QRO86132.1"/>
    <property type="molecule type" value="Genomic_DNA"/>
</dbReference>
<keyword evidence="3" id="KW-1185">Reference proteome</keyword>
<evidence type="ECO:0000313" key="2">
    <source>
        <dbReference type="EMBL" id="QRO86132.1"/>
    </source>
</evidence>
<sequence>MEIVLSNIISPIIVGVTLTLLSYWLDKRKKNGDK</sequence>
<protein>
    <submittedName>
        <fullName evidence="2">Type I toxin-antitoxin system Fst family toxin</fullName>
    </submittedName>
</protein>
<name>A0ABX7HIP5_9STAP</name>
<evidence type="ECO:0000256" key="1">
    <source>
        <dbReference type="SAM" id="Phobius"/>
    </source>
</evidence>
<keyword evidence="1" id="KW-0472">Membrane</keyword>
<reference evidence="2 3" key="1">
    <citation type="submission" date="2021-02" db="EMBL/GenBank/DDBJ databases">
        <title>FDA dAtabase for Regulatory Grade micrObial Sequences (FDA-ARGOS): Supporting development and validation of Infectious Disease Dx tests.</title>
        <authorList>
            <person name="Sproer C."/>
            <person name="Gronow S."/>
            <person name="Severitt S."/>
            <person name="Schroder I."/>
            <person name="Tallon L."/>
            <person name="Sadzewicz L."/>
            <person name="Zhao X."/>
            <person name="Boylan J."/>
            <person name="Ott S."/>
            <person name="Bowen H."/>
            <person name="Vavikolanu K."/>
            <person name="Mehta A."/>
            <person name="Aluvathingal J."/>
            <person name="Nadendla S."/>
            <person name="Lowell S."/>
            <person name="Myers T."/>
            <person name="Yan Y."/>
            <person name="Sichtig H."/>
        </authorList>
    </citation>
    <scope>NUCLEOTIDE SEQUENCE [LARGE SCALE GENOMIC DNA]</scope>
    <source>
        <strain evidence="2 3">FDAARGOS_1207</strain>
    </source>
</reference>
<gene>
    <name evidence="2" type="ORF">I6J37_05600</name>
</gene>
<feature type="transmembrane region" description="Helical" evidence="1">
    <location>
        <begin position="6"/>
        <end position="25"/>
    </location>
</feature>
<dbReference type="RefSeq" id="WP_107537546.1">
    <property type="nucleotide sequence ID" value="NZ_CAURAE010000008.1"/>
</dbReference>
<dbReference type="Proteomes" id="UP000627155">
    <property type="component" value="Chromosome"/>
</dbReference>
<keyword evidence="1" id="KW-1133">Transmembrane helix</keyword>
<keyword evidence="1" id="KW-0812">Transmembrane</keyword>
<proteinExistence type="predicted"/>
<dbReference type="NCBIfam" id="NF033608">
    <property type="entry name" value="type_I_tox_Fst"/>
    <property type="match status" value="1"/>
</dbReference>
<evidence type="ECO:0000313" key="3">
    <source>
        <dbReference type="Proteomes" id="UP000627155"/>
    </source>
</evidence>